<organism evidence="7 8">
    <name type="scientific">Reichenbachiella carrageenanivorans</name>
    <dbReference type="NCBI Taxonomy" id="2979869"/>
    <lineage>
        <taxon>Bacteria</taxon>
        <taxon>Pseudomonadati</taxon>
        <taxon>Bacteroidota</taxon>
        <taxon>Cytophagia</taxon>
        <taxon>Cytophagales</taxon>
        <taxon>Reichenbachiellaceae</taxon>
        <taxon>Reichenbachiella</taxon>
    </lineage>
</organism>
<evidence type="ECO:0000259" key="6">
    <source>
        <dbReference type="Pfam" id="PF00149"/>
    </source>
</evidence>
<dbReference type="InterPro" id="IPR024927">
    <property type="entry name" value="Acid_PPase"/>
</dbReference>
<evidence type="ECO:0000256" key="2">
    <source>
        <dbReference type="ARBA" id="ARBA00012646"/>
    </source>
</evidence>
<dbReference type="InterPro" id="IPR029052">
    <property type="entry name" value="Metallo-depent_PP-like"/>
</dbReference>
<comment type="catalytic activity">
    <reaction evidence="1 5">
        <text>a phosphate monoester + H2O = an alcohol + phosphate</text>
        <dbReference type="Rhea" id="RHEA:15017"/>
        <dbReference type="ChEBI" id="CHEBI:15377"/>
        <dbReference type="ChEBI" id="CHEBI:30879"/>
        <dbReference type="ChEBI" id="CHEBI:43474"/>
        <dbReference type="ChEBI" id="CHEBI:67140"/>
        <dbReference type="EC" id="3.1.3.2"/>
    </reaction>
</comment>
<keyword evidence="3" id="KW-0732">Signal</keyword>
<dbReference type="Pfam" id="PF00149">
    <property type="entry name" value="Metallophos"/>
    <property type="match status" value="1"/>
</dbReference>
<evidence type="ECO:0000256" key="5">
    <source>
        <dbReference type="PIRNR" id="PIRNR000898"/>
    </source>
</evidence>
<accession>A0ABY6CVK5</accession>
<dbReference type="PANTHER" id="PTHR10161:SF14">
    <property type="entry name" value="TARTRATE-RESISTANT ACID PHOSPHATASE TYPE 5"/>
    <property type="match status" value="1"/>
</dbReference>
<dbReference type="EC" id="3.1.3.2" evidence="2 5"/>
<dbReference type="PIRSF" id="PIRSF000898">
    <property type="entry name" value="Acid_Ptase_5"/>
    <property type="match status" value="1"/>
</dbReference>
<name>A0ABY6CVK5_9BACT</name>
<evidence type="ECO:0000256" key="1">
    <source>
        <dbReference type="ARBA" id="ARBA00000032"/>
    </source>
</evidence>
<protein>
    <recommendedName>
        <fullName evidence="2 5">acid phosphatase</fullName>
        <ecNumber evidence="2 5">3.1.3.2</ecNumber>
    </recommendedName>
</protein>
<dbReference type="Gene3D" id="3.60.21.10">
    <property type="match status" value="1"/>
</dbReference>
<gene>
    <name evidence="7" type="ORF">N7E81_11215</name>
</gene>
<keyword evidence="4 5" id="KW-0378">Hydrolase</keyword>
<feature type="domain" description="Calcineurin-like phosphoesterase" evidence="6">
    <location>
        <begin position="49"/>
        <end position="253"/>
    </location>
</feature>
<dbReference type="SUPFAM" id="SSF56300">
    <property type="entry name" value="Metallo-dependent phosphatases"/>
    <property type="match status" value="1"/>
</dbReference>
<dbReference type="PANTHER" id="PTHR10161">
    <property type="entry name" value="TARTRATE-RESISTANT ACID PHOSPHATASE TYPE 5"/>
    <property type="match status" value="1"/>
</dbReference>
<dbReference type="InterPro" id="IPR004843">
    <property type="entry name" value="Calcineurin-like_PHP"/>
</dbReference>
<dbReference type="RefSeq" id="WP_263049682.1">
    <property type="nucleotide sequence ID" value="NZ_CP106735.1"/>
</dbReference>
<evidence type="ECO:0000313" key="7">
    <source>
        <dbReference type="EMBL" id="UXX77935.1"/>
    </source>
</evidence>
<evidence type="ECO:0000256" key="4">
    <source>
        <dbReference type="ARBA" id="ARBA00022801"/>
    </source>
</evidence>
<dbReference type="PROSITE" id="PS51257">
    <property type="entry name" value="PROKAR_LIPOPROTEIN"/>
    <property type="match status" value="1"/>
</dbReference>
<dbReference type="InterPro" id="IPR051558">
    <property type="entry name" value="Metallophosphoesterase_PAP"/>
</dbReference>
<sequence length="325" mass="37228">MKKEIVYLSIFALLLTLGCFTNKGNIEINETKVSSVSDVEVLDGALNWYVIGDFGRNGYDGQQELADQMQVMTKVIEPEFIITTGDNFYPDGVASTQDPYWISSFENVYSGFGLFVPWYAILGNHDYRGNYQAEIDYTNVSQRWNMPAQYYVKEKSEDDVTVKLVFIDTNPYEDGYYTQEKYKAIWGQDSTKQLHWMDSVLADNTADWKIVVGHHPLYSGGKRLNDTQNVRGHLEKVLKKHEVDVYFAGHEHDLQHIQNPSYKTHHIISGAGSEVRPTAKMEYSLFAASIQGFVAASATREQLLLQFISYEGEVIYRYNIKKQVK</sequence>
<dbReference type="EMBL" id="CP106735">
    <property type="protein sequence ID" value="UXX77935.1"/>
    <property type="molecule type" value="Genomic_DNA"/>
</dbReference>
<proteinExistence type="predicted"/>
<evidence type="ECO:0000256" key="3">
    <source>
        <dbReference type="ARBA" id="ARBA00022729"/>
    </source>
</evidence>
<keyword evidence="8" id="KW-1185">Reference proteome</keyword>
<reference evidence="7" key="1">
    <citation type="submission" date="2022-10" db="EMBL/GenBank/DDBJ databases">
        <title>Comparative genomics and taxonomic characterization of three novel marine species of genus Reichenbachiella exhibiting antioxidant and polysaccharide degradation activities.</title>
        <authorList>
            <person name="Muhammad N."/>
            <person name="Lee Y.-J."/>
            <person name="Ko J."/>
            <person name="Kim S.-G."/>
        </authorList>
    </citation>
    <scope>NUCLEOTIDE SEQUENCE</scope>
    <source>
        <strain evidence="7">Wsw4-B4</strain>
    </source>
</reference>
<keyword evidence="5" id="KW-0408">Iron</keyword>
<evidence type="ECO:0000313" key="8">
    <source>
        <dbReference type="Proteomes" id="UP001062165"/>
    </source>
</evidence>
<dbReference type="Proteomes" id="UP001062165">
    <property type="component" value="Chromosome"/>
</dbReference>